<keyword evidence="1" id="KW-0732">Signal</keyword>
<sequence>MKRVFSIILFLFSVGLLNAQIGINTNDPKASLDIRAQTTDGTTAEGLIVPRLTLAQLVSKDAKYTSDQTGSLIYVTDATGTTTTKTKKVIAPGYYSFDGTMWQGMSPDQSLRFFYMPSIVLPTDINDGSYNAGTGTFTIDLYKAYSEQFGLASANASSWVKSPSATALPVLANSAFEYLITYYDNTVFQNVAVTDAGVLTYKLPTTVAVSEKTFMNIIFKLK</sequence>
<accession>A0A1M5BRZ1</accession>
<keyword evidence="3" id="KW-1185">Reference proteome</keyword>
<name>A0A1M5BRZ1_9BACT</name>
<evidence type="ECO:0000313" key="3">
    <source>
        <dbReference type="Proteomes" id="UP000184480"/>
    </source>
</evidence>
<feature type="signal peptide" evidence="1">
    <location>
        <begin position="1"/>
        <end position="19"/>
    </location>
</feature>
<dbReference type="RefSeq" id="WP_062180066.1">
    <property type="nucleotide sequence ID" value="NZ_BBXL01000009.1"/>
</dbReference>
<dbReference type="AlphaFoldDB" id="A0A1M5BRZ1"/>
<dbReference type="OrthoDB" id="996320at2"/>
<reference evidence="3" key="1">
    <citation type="submission" date="2016-11" db="EMBL/GenBank/DDBJ databases">
        <authorList>
            <person name="Varghese N."/>
            <person name="Submissions S."/>
        </authorList>
    </citation>
    <scope>NUCLEOTIDE SEQUENCE [LARGE SCALE GENOMIC DNA]</scope>
    <source>
        <strain evidence="3">DSM 27370</strain>
    </source>
</reference>
<dbReference type="Proteomes" id="UP000184480">
    <property type="component" value="Unassembled WGS sequence"/>
</dbReference>
<proteinExistence type="predicted"/>
<evidence type="ECO:0000313" key="2">
    <source>
        <dbReference type="EMBL" id="SHF45303.1"/>
    </source>
</evidence>
<evidence type="ECO:0000256" key="1">
    <source>
        <dbReference type="SAM" id="SignalP"/>
    </source>
</evidence>
<protein>
    <submittedName>
        <fullName evidence="2">Uncharacterized protein</fullName>
    </submittedName>
</protein>
<gene>
    <name evidence="2" type="ORF">SAMN05444362_106173</name>
</gene>
<dbReference type="EMBL" id="FQUC01000006">
    <property type="protein sequence ID" value="SHF45303.1"/>
    <property type="molecule type" value="Genomic_DNA"/>
</dbReference>
<organism evidence="2 3">
    <name type="scientific">Dysgonomonas macrotermitis</name>
    <dbReference type="NCBI Taxonomy" id="1346286"/>
    <lineage>
        <taxon>Bacteria</taxon>
        <taxon>Pseudomonadati</taxon>
        <taxon>Bacteroidota</taxon>
        <taxon>Bacteroidia</taxon>
        <taxon>Bacteroidales</taxon>
        <taxon>Dysgonomonadaceae</taxon>
        <taxon>Dysgonomonas</taxon>
    </lineage>
</organism>
<feature type="chain" id="PRO_5009909142" evidence="1">
    <location>
        <begin position="20"/>
        <end position="222"/>
    </location>
</feature>
<dbReference type="STRING" id="1346286.SAMN05444362_106173"/>